<proteinExistence type="predicted"/>
<evidence type="ECO:0000313" key="2">
    <source>
        <dbReference type="Proteomes" id="UP000192739"/>
    </source>
</evidence>
<sequence>MFGHRDETLAWMRTFVAVLRNLGADLVGWPHERLLTKRGICRRTDIVAIFLSRRRLDSSELSRLENATN</sequence>
<organism evidence="1 2">
    <name type="scientific">Mycobacterium intermedium</name>
    <dbReference type="NCBI Taxonomy" id="28445"/>
    <lineage>
        <taxon>Bacteria</taxon>
        <taxon>Bacillati</taxon>
        <taxon>Actinomycetota</taxon>
        <taxon>Actinomycetes</taxon>
        <taxon>Mycobacteriales</taxon>
        <taxon>Mycobacteriaceae</taxon>
        <taxon>Mycobacterium</taxon>
        <taxon>Mycobacterium simiae complex</taxon>
    </lineage>
</organism>
<accession>A0A1T3VUA8</accession>
<dbReference type="Proteomes" id="UP000192739">
    <property type="component" value="Unassembled WGS sequence"/>
</dbReference>
<comment type="caution">
    <text evidence="1">The sequence shown here is derived from an EMBL/GenBank/DDBJ whole genome shotgun (WGS) entry which is preliminary data.</text>
</comment>
<dbReference type="AlphaFoldDB" id="A0A1T3VUA8"/>
<evidence type="ECO:0000313" key="1">
    <source>
        <dbReference type="EMBL" id="ORA90705.1"/>
    </source>
</evidence>
<gene>
    <name evidence="1" type="ORF">BST27_29510</name>
</gene>
<name>A0A1T3VUA8_MYCIE</name>
<keyword evidence="2" id="KW-1185">Reference proteome</keyword>
<protein>
    <submittedName>
        <fullName evidence="1">Uncharacterized protein</fullName>
    </submittedName>
</protein>
<reference evidence="1 2" key="1">
    <citation type="submission" date="2017-02" db="EMBL/GenBank/DDBJ databases">
        <title>The new phylogeny of genus Mycobacterium.</title>
        <authorList>
            <person name="Tortoli E."/>
            <person name="Trovato A."/>
            <person name="Cirillo D.M."/>
        </authorList>
    </citation>
    <scope>NUCLEOTIDE SEQUENCE [LARGE SCALE GENOMIC DNA]</scope>
    <source>
        <strain evidence="1 2">DSM 44049</strain>
    </source>
</reference>
<dbReference type="EMBL" id="MVHT01000164">
    <property type="protein sequence ID" value="ORA90705.1"/>
    <property type="molecule type" value="Genomic_DNA"/>
</dbReference>